<dbReference type="InterPro" id="IPR037359">
    <property type="entry name" value="NST/OST"/>
</dbReference>
<comment type="caution">
    <text evidence="2">The sequence shown here is derived from an EMBL/GenBank/DDBJ whole genome shotgun (WGS) entry which is preliminary data.</text>
</comment>
<organism evidence="2 3">
    <name type="scientific">Neoroseomonas eburnea</name>
    <dbReference type="NCBI Taxonomy" id="1346889"/>
    <lineage>
        <taxon>Bacteria</taxon>
        <taxon>Pseudomonadati</taxon>
        <taxon>Pseudomonadota</taxon>
        <taxon>Alphaproteobacteria</taxon>
        <taxon>Acetobacterales</taxon>
        <taxon>Acetobacteraceae</taxon>
        <taxon>Neoroseomonas</taxon>
    </lineage>
</organism>
<dbReference type="Gene3D" id="3.40.50.300">
    <property type="entry name" value="P-loop containing nucleotide triphosphate hydrolases"/>
    <property type="match status" value="1"/>
</dbReference>
<sequence>MTLIDRKALRFPDFLCIGAQKAGTTWLDANLRRHPRIWMPWIKELQYFNHVHIPAHRAWTGRHRWSHGEKAARRLMRRAGDAAFDMAALHRITSIATEPVSDEWYGRIFAHAGEDQICGEVTPEYSLLPPEGIEHVRRLNPRMKIIFLMRDPVERCWSQIRMLASRDAALDVRRLAVQDEMVARSDYRSILTRWEGVFGCAQIFTADFVEVAEAPARLIERICEFLGLPVHPAAVRRAGDVVFAGQELAIPADVRDLLHARLDGVYRTMCDWRHEAADSVCPRPCGISEGVGG</sequence>
<dbReference type="SUPFAM" id="SSF52540">
    <property type="entry name" value="P-loop containing nucleoside triphosphate hydrolases"/>
    <property type="match status" value="1"/>
</dbReference>
<dbReference type="PANTHER" id="PTHR10605">
    <property type="entry name" value="HEPARAN SULFATE SULFOTRANSFERASE"/>
    <property type="match status" value="1"/>
</dbReference>
<dbReference type="AlphaFoldDB" id="A0A9X9XJB5"/>
<accession>A0A9X9XJB5</accession>
<dbReference type="GO" id="GO:0008146">
    <property type="term" value="F:sulfotransferase activity"/>
    <property type="evidence" value="ECO:0007669"/>
    <property type="project" value="InterPro"/>
</dbReference>
<keyword evidence="1" id="KW-0808">Transferase</keyword>
<reference evidence="2" key="2">
    <citation type="journal article" date="2021" name="Syst. Appl. Microbiol.">
        <title>Roseomonas hellenica sp. nov., isolated from roots of wild-growing Alkanna tinctoria.</title>
        <authorList>
            <person name="Rat A."/>
            <person name="Naranjo H.D."/>
            <person name="Lebbe L."/>
            <person name="Cnockaert M."/>
            <person name="Krigas N."/>
            <person name="Grigoriadou K."/>
            <person name="Maloupa E."/>
            <person name="Willems A."/>
        </authorList>
    </citation>
    <scope>NUCLEOTIDE SEQUENCE</scope>
    <source>
        <strain evidence="2">LMG 31228</strain>
    </source>
</reference>
<name>A0A9X9XJB5_9PROT</name>
<dbReference type="PANTHER" id="PTHR10605:SF56">
    <property type="entry name" value="BIFUNCTIONAL HEPARAN SULFATE N-DEACETYLASE_N-SULFOTRANSFERASE"/>
    <property type="match status" value="1"/>
</dbReference>
<dbReference type="InterPro" id="IPR027417">
    <property type="entry name" value="P-loop_NTPase"/>
</dbReference>
<evidence type="ECO:0000256" key="1">
    <source>
        <dbReference type="ARBA" id="ARBA00022679"/>
    </source>
</evidence>
<protein>
    <submittedName>
        <fullName evidence="2">Sulfotransferase</fullName>
    </submittedName>
</protein>
<dbReference type="RefSeq" id="WP_211849364.1">
    <property type="nucleotide sequence ID" value="NZ_JAAEDL010000042.1"/>
</dbReference>
<proteinExistence type="predicted"/>
<evidence type="ECO:0000313" key="2">
    <source>
        <dbReference type="EMBL" id="MBR0683801.1"/>
    </source>
</evidence>
<keyword evidence="3" id="KW-1185">Reference proteome</keyword>
<gene>
    <name evidence="2" type="ORF">GXW74_25210</name>
</gene>
<dbReference type="Pfam" id="PF13469">
    <property type="entry name" value="Sulfotransfer_3"/>
    <property type="match status" value="1"/>
</dbReference>
<dbReference type="EMBL" id="JAAEDL010000042">
    <property type="protein sequence ID" value="MBR0683801.1"/>
    <property type="molecule type" value="Genomic_DNA"/>
</dbReference>
<evidence type="ECO:0000313" key="3">
    <source>
        <dbReference type="Proteomes" id="UP001138709"/>
    </source>
</evidence>
<dbReference type="Proteomes" id="UP001138709">
    <property type="component" value="Unassembled WGS sequence"/>
</dbReference>
<reference evidence="2" key="1">
    <citation type="submission" date="2020-01" db="EMBL/GenBank/DDBJ databases">
        <authorList>
            <person name="Rat A."/>
        </authorList>
    </citation>
    <scope>NUCLEOTIDE SEQUENCE</scope>
    <source>
        <strain evidence="2">LMG 31228</strain>
    </source>
</reference>